<feature type="domain" description="EDS1 EP" evidence="8">
    <location>
        <begin position="420"/>
        <end position="537"/>
    </location>
</feature>
<keyword evidence="5" id="KW-0539">Nucleus</keyword>
<evidence type="ECO:0000313" key="9">
    <source>
        <dbReference type="EMBL" id="KAK9902102.1"/>
    </source>
</evidence>
<protein>
    <recommendedName>
        <fullName evidence="11">Alpha/beta-hydrolase</fullName>
    </recommendedName>
</protein>
<dbReference type="InterPro" id="IPR002921">
    <property type="entry name" value="Fungal_lipase-type"/>
</dbReference>
<feature type="domain" description="Fungal lipase-type" evidence="7">
    <location>
        <begin position="83"/>
        <end position="185"/>
    </location>
</feature>
<dbReference type="PANTHER" id="PTHR47090:SF6">
    <property type="entry name" value="EDS1 EP DOMAIN-CONTAINING PROTEIN"/>
    <property type="match status" value="1"/>
</dbReference>
<comment type="caution">
    <text evidence="9">The sequence shown here is derived from an EMBL/GenBank/DDBJ whole genome shotgun (WGS) entry which is preliminary data.</text>
</comment>
<keyword evidence="10" id="KW-1185">Reference proteome</keyword>
<sequence>MMSASAIAGRRHLSSSGRIWRSLACTASPQYPVRTHRLSRAPIKIKHALKAGLGMDARPMEAAAQILTDEELKAAIGWATRLGAVLTSSSFKRELEDAVTSGKRIIFTGHSLGGAVATLAALMLLNSARLGLLSGGSPPHLNMACCTFAAPLVGSKELGVAVAEMGWHTHFLHIVRRHDIVPRLLLSPSSALTNARGMLKDGALRGLQALLKLLNKSEQEDLAVLNAEVVDGCRKEFEAGRNHSTTASRSGQSSAQERPASRSSYLAEVVENLVSGATAGGVYRPFGTFLLHTSSGSMMCHEPAEALQMLYVTMIKQSTAVDTRALDVVEEHFGDRYQVAVDAIIASNTLQQPKWRSLDFMLQDTSSLIELGMMRCAKDLMQAQAEMMDILKKAYQRPPEWYEREHSWLAAQDSMDIIFEYRDVHAAAGEDYCEAFKAYKTKSDKDVERARRVLRVFWDTTTGMYAGGDLPKKFFERGVWLIRARTYMELVEPIEIANYYRCKNWTGWPKGQRHYIEGKRPKRFAFFEAQFAQHYPDQKLAPVLERAQREADAVEAAESREQ</sequence>
<keyword evidence="3" id="KW-0963">Cytoplasm</keyword>
<name>A0ABR2YC58_9CHLO</name>
<evidence type="ECO:0000256" key="3">
    <source>
        <dbReference type="ARBA" id="ARBA00022490"/>
    </source>
</evidence>
<accession>A0ABR2YC58</accession>
<evidence type="ECO:0000259" key="8">
    <source>
        <dbReference type="Pfam" id="PF18117"/>
    </source>
</evidence>
<dbReference type="SUPFAM" id="SSF53474">
    <property type="entry name" value="alpha/beta-Hydrolases"/>
    <property type="match status" value="1"/>
</dbReference>
<dbReference type="CDD" id="cd00519">
    <property type="entry name" value="Lipase_3"/>
    <property type="match status" value="1"/>
</dbReference>
<organism evidence="9 10">
    <name type="scientific">Coccomyxa subellipsoidea</name>
    <dbReference type="NCBI Taxonomy" id="248742"/>
    <lineage>
        <taxon>Eukaryota</taxon>
        <taxon>Viridiplantae</taxon>
        <taxon>Chlorophyta</taxon>
        <taxon>core chlorophytes</taxon>
        <taxon>Trebouxiophyceae</taxon>
        <taxon>Trebouxiophyceae incertae sedis</taxon>
        <taxon>Coccomyxaceae</taxon>
        <taxon>Coccomyxa</taxon>
    </lineage>
</organism>
<evidence type="ECO:0000256" key="4">
    <source>
        <dbReference type="ARBA" id="ARBA00022821"/>
    </source>
</evidence>
<dbReference type="Gene3D" id="3.40.50.1820">
    <property type="entry name" value="alpha/beta hydrolase"/>
    <property type="match status" value="1"/>
</dbReference>
<evidence type="ECO:0000256" key="6">
    <source>
        <dbReference type="SAM" id="MobiDB-lite"/>
    </source>
</evidence>
<dbReference type="Pfam" id="PF18117">
    <property type="entry name" value="EDS1_EP"/>
    <property type="match status" value="1"/>
</dbReference>
<dbReference type="PANTHER" id="PTHR47090">
    <property type="entry name" value="PROTEIN EDS1-RELATED"/>
    <property type="match status" value="1"/>
</dbReference>
<feature type="compositionally biased region" description="Polar residues" evidence="6">
    <location>
        <begin position="242"/>
        <end position="260"/>
    </location>
</feature>
<dbReference type="InterPro" id="IPR029058">
    <property type="entry name" value="AB_hydrolase_fold"/>
</dbReference>
<evidence type="ECO:0008006" key="11">
    <source>
        <dbReference type="Google" id="ProtNLM"/>
    </source>
</evidence>
<dbReference type="InterPro" id="IPR041266">
    <property type="entry name" value="EDS1_EP"/>
</dbReference>
<comment type="subcellular location">
    <subcellularLocation>
        <location evidence="2">Cytoplasm</location>
    </subcellularLocation>
    <subcellularLocation>
        <location evidence="1">Nucleus</location>
    </subcellularLocation>
</comment>
<dbReference type="Pfam" id="PF01764">
    <property type="entry name" value="Lipase_3"/>
    <property type="match status" value="1"/>
</dbReference>
<evidence type="ECO:0000256" key="1">
    <source>
        <dbReference type="ARBA" id="ARBA00004123"/>
    </source>
</evidence>
<feature type="region of interest" description="Disordered" evidence="6">
    <location>
        <begin position="240"/>
        <end position="260"/>
    </location>
</feature>
<dbReference type="EMBL" id="JALJOT010000016">
    <property type="protein sequence ID" value="KAK9902102.1"/>
    <property type="molecule type" value="Genomic_DNA"/>
</dbReference>
<reference evidence="9 10" key="1">
    <citation type="journal article" date="2024" name="Nat. Commun.">
        <title>Phylogenomics reveals the evolutionary origins of lichenization in chlorophyte algae.</title>
        <authorList>
            <person name="Puginier C."/>
            <person name="Libourel C."/>
            <person name="Otte J."/>
            <person name="Skaloud P."/>
            <person name="Haon M."/>
            <person name="Grisel S."/>
            <person name="Petersen M."/>
            <person name="Berrin J.G."/>
            <person name="Delaux P.M."/>
            <person name="Dal Grande F."/>
            <person name="Keller J."/>
        </authorList>
    </citation>
    <scope>NUCLEOTIDE SEQUENCE [LARGE SCALE GENOMIC DNA]</scope>
    <source>
        <strain evidence="9 10">SAG 216-7</strain>
    </source>
</reference>
<evidence type="ECO:0000313" key="10">
    <source>
        <dbReference type="Proteomes" id="UP001491310"/>
    </source>
</evidence>
<evidence type="ECO:0000259" key="7">
    <source>
        <dbReference type="Pfam" id="PF01764"/>
    </source>
</evidence>
<evidence type="ECO:0000256" key="2">
    <source>
        <dbReference type="ARBA" id="ARBA00004496"/>
    </source>
</evidence>
<proteinExistence type="predicted"/>
<dbReference type="InterPro" id="IPR044214">
    <property type="entry name" value="EDS1-like"/>
</dbReference>
<keyword evidence="4" id="KW-0611">Plant defense</keyword>
<evidence type="ECO:0000256" key="5">
    <source>
        <dbReference type="ARBA" id="ARBA00023242"/>
    </source>
</evidence>
<gene>
    <name evidence="9" type="ORF">WJX75_004516</name>
</gene>
<dbReference type="Proteomes" id="UP001491310">
    <property type="component" value="Unassembled WGS sequence"/>
</dbReference>